<dbReference type="Proteomes" id="UP000324550">
    <property type="component" value="Unassembled WGS sequence"/>
</dbReference>
<evidence type="ECO:0000313" key="3">
    <source>
        <dbReference type="Proteomes" id="UP000324550"/>
    </source>
</evidence>
<organism evidence="2 3">
    <name type="scientific">Formosa maritima</name>
    <dbReference type="NCBI Taxonomy" id="2592046"/>
    <lineage>
        <taxon>Bacteria</taxon>
        <taxon>Pseudomonadati</taxon>
        <taxon>Bacteroidota</taxon>
        <taxon>Flavobacteriia</taxon>
        <taxon>Flavobacteriales</taxon>
        <taxon>Flavobacteriaceae</taxon>
        <taxon>Formosa</taxon>
    </lineage>
</organism>
<keyword evidence="3" id="KW-1185">Reference proteome</keyword>
<proteinExistence type="predicted"/>
<protein>
    <submittedName>
        <fullName evidence="2">Uncharacterized protein</fullName>
    </submittedName>
</protein>
<evidence type="ECO:0000313" key="2">
    <source>
        <dbReference type="EMBL" id="TYA58266.1"/>
    </source>
</evidence>
<name>A0A5D0GHE5_9FLAO</name>
<gene>
    <name evidence="2" type="ORF">FVF61_03565</name>
</gene>
<keyword evidence="1" id="KW-0472">Membrane</keyword>
<feature type="transmembrane region" description="Helical" evidence="1">
    <location>
        <begin position="6"/>
        <end position="23"/>
    </location>
</feature>
<dbReference type="OrthoDB" id="1453089at2"/>
<comment type="caution">
    <text evidence="2">The sequence shown here is derived from an EMBL/GenBank/DDBJ whole genome shotgun (WGS) entry which is preliminary data.</text>
</comment>
<dbReference type="EMBL" id="VSFC01000019">
    <property type="protein sequence ID" value="TYA58266.1"/>
    <property type="molecule type" value="Genomic_DNA"/>
</dbReference>
<reference evidence="2 3" key="1">
    <citation type="submission" date="2019-08" db="EMBL/GenBank/DDBJ databases">
        <title>Formosa sediminis sp. nov., isolated from marine sediment.</title>
        <authorList>
            <person name="Cao W.R."/>
        </authorList>
    </citation>
    <scope>NUCLEOTIDE SEQUENCE [LARGE SCALE GENOMIC DNA]</scope>
    <source>
        <strain evidence="2 3">1494</strain>
    </source>
</reference>
<keyword evidence="1" id="KW-1133">Transmembrane helix</keyword>
<sequence>MMNGFIIISILAAMFLFFYWYSYSTVAAEDKKREAIWKKRHELEEAFNKKMRERAELRRQKFEKFMRRSKEIQQELIRLNKMKQIQQH</sequence>
<keyword evidence="1" id="KW-0812">Transmembrane</keyword>
<accession>A0A5D0GHE5</accession>
<dbReference type="AlphaFoldDB" id="A0A5D0GHE5"/>
<evidence type="ECO:0000256" key="1">
    <source>
        <dbReference type="SAM" id="Phobius"/>
    </source>
</evidence>
<dbReference type="RefSeq" id="WP_148453427.1">
    <property type="nucleotide sequence ID" value="NZ_VSFC01000019.1"/>
</dbReference>